<evidence type="ECO:0008006" key="4">
    <source>
        <dbReference type="Google" id="ProtNLM"/>
    </source>
</evidence>
<feature type="signal peptide" evidence="1">
    <location>
        <begin position="1"/>
        <end position="16"/>
    </location>
</feature>
<organism evidence="2 3">
    <name type="scientific">Karstenula rhodostoma CBS 690.94</name>
    <dbReference type="NCBI Taxonomy" id="1392251"/>
    <lineage>
        <taxon>Eukaryota</taxon>
        <taxon>Fungi</taxon>
        <taxon>Dikarya</taxon>
        <taxon>Ascomycota</taxon>
        <taxon>Pezizomycotina</taxon>
        <taxon>Dothideomycetes</taxon>
        <taxon>Pleosporomycetidae</taxon>
        <taxon>Pleosporales</taxon>
        <taxon>Massarineae</taxon>
        <taxon>Didymosphaeriaceae</taxon>
        <taxon>Karstenula</taxon>
    </lineage>
</organism>
<gene>
    <name evidence="2" type="ORF">P171DRAFT_486660</name>
</gene>
<dbReference type="Proteomes" id="UP000799764">
    <property type="component" value="Unassembled WGS sequence"/>
</dbReference>
<dbReference type="AlphaFoldDB" id="A0A9P4PCU9"/>
<name>A0A9P4PCU9_9PLEO</name>
<keyword evidence="1" id="KW-0732">Signal</keyword>
<keyword evidence="3" id="KW-1185">Reference proteome</keyword>
<sequence length="63" mass="6835">MRSAVLFAALPALVSAHGHVEQVKAEGVLYQGWNARQYPNAKTTYPPRVFGLPGRFSHSVAAL</sequence>
<evidence type="ECO:0000256" key="1">
    <source>
        <dbReference type="SAM" id="SignalP"/>
    </source>
</evidence>
<accession>A0A9P4PCU9</accession>
<proteinExistence type="predicted"/>
<evidence type="ECO:0000313" key="2">
    <source>
        <dbReference type="EMBL" id="KAF2442675.1"/>
    </source>
</evidence>
<reference evidence="2" key="1">
    <citation type="journal article" date="2020" name="Stud. Mycol.">
        <title>101 Dothideomycetes genomes: a test case for predicting lifestyles and emergence of pathogens.</title>
        <authorList>
            <person name="Haridas S."/>
            <person name="Albert R."/>
            <person name="Binder M."/>
            <person name="Bloem J."/>
            <person name="Labutti K."/>
            <person name="Salamov A."/>
            <person name="Andreopoulos B."/>
            <person name="Baker S."/>
            <person name="Barry K."/>
            <person name="Bills G."/>
            <person name="Bluhm B."/>
            <person name="Cannon C."/>
            <person name="Castanera R."/>
            <person name="Culley D."/>
            <person name="Daum C."/>
            <person name="Ezra D."/>
            <person name="Gonzalez J."/>
            <person name="Henrissat B."/>
            <person name="Kuo A."/>
            <person name="Liang C."/>
            <person name="Lipzen A."/>
            <person name="Lutzoni F."/>
            <person name="Magnuson J."/>
            <person name="Mondo S."/>
            <person name="Nolan M."/>
            <person name="Ohm R."/>
            <person name="Pangilinan J."/>
            <person name="Park H.-J."/>
            <person name="Ramirez L."/>
            <person name="Alfaro M."/>
            <person name="Sun H."/>
            <person name="Tritt A."/>
            <person name="Yoshinaga Y."/>
            <person name="Zwiers L.-H."/>
            <person name="Turgeon B."/>
            <person name="Goodwin S."/>
            <person name="Spatafora J."/>
            <person name="Crous P."/>
            <person name="Grigoriev I."/>
        </authorList>
    </citation>
    <scope>NUCLEOTIDE SEQUENCE</scope>
    <source>
        <strain evidence="2">CBS 690.94</strain>
    </source>
</reference>
<protein>
    <recommendedName>
        <fullName evidence="4">Carboxylesterase type B domain-containing protein</fullName>
    </recommendedName>
</protein>
<feature type="chain" id="PRO_5040113717" description="Carboxylesterase type B domain-containing protein" evidence="1">
    <location>
        <begin position="17"/>
        <end position="63"/>
    </location>
</feature>
<evidence type="ECO:0000313" key="3">
    <source>
        <dbReference type="Proteomes" id="UP000799764"/>
    </source>
</evidence>
<comment type="caution">
    <text evidence="2">The sequence shown here is derived from an EMBL/GenBank/DDBJ whole genome shotgun (WGS) entry which is preliminary data.</text>
</comment>
<dbReference type="EMBL" id="MU001503">
    <property type="protein sequence ID" value="KAF2442675.1"/>
    <property type="molecule type" value="Genomic_DNA"/>
</dbReference>